<feature type="domain" description="BRCT" evidence="2">
    <location>
        <begin position="170"/>
        <end position="248"/>
    </location>
</feature>
<feature type="compositionally biased region" description="Low complexity" evidence="1">
    <location>
        <begin position="1"/>
        <end position="10"/>
    </location>
</feature>
<evidence type="ECO:0000313" key="3">
    <source>
        <dbReference type="EMBL" id="KOS20074.1"/>
    </source>
</evidence>
<evidence type="ECO:0000256" key="1">
    <source>
        <dbReference type="SAM" id="MobiDB-lite"/>
    </source>
</evidence>
<dbReference type="SUPFAM" id="SSF52113">
    <property type="entry name" value="BRCT domain"/>
    <property type="match status" value="1"/>
</dbReference>
<dbReference type="InterPro" id="IPR001357">
    <property type="entry name" value="BRCT_dom"/>
</dbReference>
<protein>
    <recommendedName>
        <fullName evidence="2">BRCT domain-containing protein</fullName>
    </recommendedName>
</protein>
<feature type="region of interest" description="Disordered" evidence="1">
    <location>
        <begin position="125"/>
        <end position="167"/>
    </location>
</feature>
<evidence type="ECO:0000313" key="4">
    <source>
        <dbReference type="Proteomes" id="UP000053831"/>
    </source>
</evidence>
<dbReference type="PROSITE" id="PS50172">
    <property type="entry name" value="BRCT"/>
    <property type="match status" value="1"/>
</dbReference>
<feature type="region of interest" description="Disordered" evidence="1">
    <location>
        <begin position="1"/>
        <end position="22"/>
    </location>
</feature>
<organism evidence="3 4">
    <name type="scientific">Escovopsis weberi</name>
    <dbReference type="NCBI Taxonomy" id="150374"/>
    <lineage>
        <taxon>Eukaryota</taxon>
        <taxon>Fungi</taxon>
        <taxon>Dikarya</taxon>
        <taxon>Ascomycota</taxon>
        <taxon>Pezizomycotina</taxon>
        <taxon>Sordariomycetes</taxon>
        <taxon>Hypocreomycetidae</taxon>
        <taxon>Hypocreales</taxon>
        <taxon>Hypocreaceae</taxon>
        <taxon>Escovopsis</taxon>
    </lineage>
</organism>
<evidence type="ECO:0000259" key="2">
    <source>
        <dbReference type="PROSITE" id="PS50172"/>
    </source>
</evidence>
<feature type="compositionally biased region" description="Low complexity" evidence="1">
    <location>
        <begin position="129"/>
        <end position="148"/>
    </location>
</feature>
<dbReference type="EMBL" id="LGSR01000018">
    <property type="protein sequence ID" value="KOS20074.1"/>
    <property type="molecule type" value="Genomic_DNA"/>
</dbReference>
<dbReference type="Proteomes" id="UP000053831">
    <property type="component" value="Unassembled WGS sequence"/>
</dbReference>
<keyword evidence="4" id="KW-1185">Reference proteome</keyword>
<comment type="caution">
    <text evidence="3">The sequence shown here is derived from an EMBL/GenBank/DDBJ whole genome shotgun (WGS) entry which is preliminary data.</text>
</comment>
<dbReference type="AlphaFoldDB" id="A0A0M8N3V1"/>
<proteinExistence type="predicted"/>
<reference evidence="3 4" key="1">
    <citation type="submission" date="2015-07" db="EMBL/GenBank/DDBJ databases">
        <title>The genome of the fungus Escovopsis weberi, a specialized disease agent of ant agriculture.</title>
        <authorList>
            <person name="de Man T.J."/>
            <person name="Stajich J.E."/>
            <person name="Kubicek C.P."/>
            <person name="Chenthamara K."/>
            <person name="Atanasova L."/>
            <person name="Druzhinina I.S."/>
            <person name="Birnbaum S."/>
            <person name="Barribeau S.M."/>
            <person name="Teiling C."/>
            <person name="Suen G."/>
            <person name="Currie C."/>
            <person name="Gerardo N.M."/>
        </authorList>
    </citation>
    <scope>NUCLEOTIDE SEQUENCE [LARGE SCALE GENOMIC DNA]</scope>
</reference>
<dbReference type="OrthoDB" id="427711at2759"/>
<dbReference type="InterPro" id="IPR036420">
    <property type="entry name" value="BRCT_dom_sf"/>
</dbReference>
<feature type="compositionally biased region" description="Basic and acidic residues" evidence="1">
    <location>
        <begin position="151"/>
        <end position="167"/>
    </location>
</feature>
<feature type="compositionally biased region" description="Polar residues" evidence="1">
    <location>
        <begin position="39"/>
        <end position="54"/>
    </location>
</feature>
<sequence>MNPERPAVPRGTPPPPPPSRLSVVRAATPRFGAVFDPWNSASTGHQRADSSTGTGWRDSRSKKLNAQLGAGDGSGGARLSDTWGGGAEDFDPESRLLVPRWVRERRGRSVADMLRRPGLMRETLDQRETPTAATAGARTSTTTTTAEEALMEARRREDEAREEERDKARRSRGIFDGLVIYVNGSTFPLVSDHRLKQIVTENGGYVSLHLGRRRVTHVILGRSLAAGKIEKEVRRLGGVGVKYVGVEWCVTPY</sequence>
<dbReference type="Gene3D" id="3.40.50.10190">
    <property type="entry name" value="BRCT domain"/>
    <property type="match status" value="1"/>
</dbReference>
<dbReference type="STRING" id="150374.A0A0M8N3V1"/>
<feature type="region of interest" description="Disordered" evidence="1">
    <location>
        <begin position="34"/>
        <end position="86"/>
    </location>
</feature>
<gene>
    <name evidence="3" type="ORF">ESCO_006211</name>
</gene>
<accession>A0A0M8N3V1</accession>
<name>A0A0M8N3V1_ESCWE</name>